<evidence type="ECO:0000313" key="1">
    <source>
        <dbReference type="EMBL" id="KAI4305464.1"/>
    </source>
</evidence>
<name>A0ACB9L6Z5_BAUVA</name>
<reference evidence="1 2" key="1">
    <citation type="journal article" date="2022" name="DNA Res.">
        <title>Chromosomal-level genome assembly of the orchid tree Bauhinia variegata (Leguminosae; Cercidoideae) supports the allotetraploid origin hypothesis of Bauhinia.</title>
        <authorList>
            <person name="Zhong Y."/>
            <person name="Chen Y."/>
            <person name="Zheng D."/>
            <person name="Pang J."/>
            <person name="Liu Y."/>
            <person name="Luo S."/>
            <person name="Meng S."/>
            <person name="Qian L."/>
            <person name="Wei D."/>
            <person name="Dai S."/>
            <person name="Zhou R."/>
        </authorList>
    </citation>
    <scope>NUCLEOTIDE SEQUENCE [LARGE SCALE GENOMIC DNA]</scope>
    <source>
        <strain evidence="1">BV-YZ2020</strain>
    </source>
</reference>
<sequence length="326" mass="36504">MAAASAAFNGIVVETLGDHNYENWSVLVKNYLTGQGLWDVVSASAMEIEDEDWRKKNAKALHAIQLSCGSSALARINKCMTAQDAWNQLSLSFSSYSGVDRDIELGIIDDIVRGNDNVEQLRRHVRAGNWEAAKSCIDKEPDVVFSVCSVGRTILHVAAIAGKNEIVEELVNLVNEKETLLKMQDTFGYTALALAAKLTDSSRMAKCMAENCKDLLTMKTIDNEIPLLLASANGHENITRYLYSETHWDDLPEEEVIRYGALLLTRCINAEIFDVALKLLLRKDPIIPITNESQDLRPLYVLAQMPSVFPSVRRERLMAMPFHRKF</sequence>
<protein>
    <submittedName>
        <fullName evidence="1">Uncharacterized protein</fullName>
    </submittedName>
</protein>
<accession>A0ACB9L6Z5</accession>
<dbReference type="EMBL" id="CM039437">
    <property type="protein sequence ID" value="KAI4305464.1"/>
    <property type="molecule type" value="Genomic_DNA"/>
</dbReference>
<evidence type="ECO:0000313" key="2">
    <source>
        <dbReference type="Proteomes" id="UP000828941"/>
    </source>
</evidence>
<proteinExistence type="predicted"/>
<comment type="caution">
    <text evidence="1">The sequence shown here is derived from an EMBL/GenBank/DDBJ whole genome shotgun (WGS) entry which is preliminary data.</text>
</comment>
<keyword evidence="2" id="KW-1185">Reference proteome</keyword>
<organism evidence="1 2">
    <name type="scientific">Bauhinia variegata</name>
    <name type="common">Purple orchid tree</name>
    <name type="synonym">Phanera variegata</name>
    <dbReference type="NCBI Taxonomy" id="167791"/>
    <lineage>
        <taxon>Eukaryota</taxon>
        <taxon>Viridiplantae</taxon>
        <taxon>Streptophyta</taxon>
        <taxon>Embryophyta</taxon>
        <taxon>Tracheophyta</taxon>
        <taxon>Spermatophyta</taxon>
        <taxon>Magnoliopsida</taxon>
        <taxon>eudicotyledons</taxon>
        <taxon>Gunneridae</taxon>
        <taxon>Pentapetalae</taxon>
        <taxon>rosids</taxon>
        <taxon>fabids</taxon>
        <taxon>Fabales</taxon>
        <taxon>Fabaceae</taxon>
        <taxon>Cercidoideae</taxon>
        <taxon>Cercideae</taxon>
        <taxon>Bauhiniinae</taxon>
        <taxon>Bauhinia</taxon>
    </lineage>
</organism>
<dbReference type="Proteomes" id="UP000828941">
    <property type="component" value="Chromosome 12"/>
</dbReference>
<gene>
    <name evidence="1" type="ORF">L6164_028829</name>
</gene>